<dbReference type="Gene3D" id="2.40.50.40">
    <property type="match status" value="1"/>
</dbReference>
<dbReference type="AlphaFoldDB" id="A0AAE9DDT3"/>
<dbReference type="CDD" id="cd00024">
    <property type="entry name" value="CD_CSD"/>
    <property type="match status" value="1"/>
</dbReference>
<evidence type="ECO:0000259" key="3">
    <source>
        <dbReference type="PROSITE" id="PS50013"/>
    </source>
</evidence>
<keyword evidence="2" id="KW-0137">Centromere</keyword>
<proteinExistence type="predicted"/>
<name>A0AAE9DDT3_CAEBR</name>
<feature type="domain" description="Chromo" evidence="3">
    <location>
        <begin position="12"/>
        <end position="58"/>
    </location>
</feature>
<accession>A0AAE9DDT3</accession>
<dbReference type="GO" id="GO:0000775">
    <property type="term" value="C:chromosome, centromeric region"/>
    <property type="evidence" value="ECO:0007669"/>
    <property type="project" value="UniProtKB-SubCell"/>
</dbReference>
<dbReference type="SMART" id="SM00317">
    <property type="entry name" value="SET"/>
    <property type="match status" value="1"/>
</dbReference>
<dbReference type="PROSITE" id="PS50013">
    <property type="entry name" value="CHROMO_2"/>
    <property type="match status" value="1"/>
</dbReference>
<dbReference type="InterPro" id="IPR046341">
    <property type="entry name" value="SET_dom_sf"/>
</dbReference>
<dbReference type="InterPro" id="IPR001214">
    <property type="entry name" value="SET_dom"/>
</dbReference>
<dbReference type="SUPFAM" id="SSF54160">
    <property type="entry name" value="Chromo domain-like"/>
    <property type="match status" value="1"/>
</dbReference>
<dbReference type="InterPro" id="IPR016197">
    <property type="entry name" value="Chromo-like_dom_sf"/>
</dbReference>
<dbReference type="EMBL" id="CP090893">
    <property type="protein sequence ID" value="ULU02135.1"/>
    <property type="molecule type" value="Genomic_DNA"/>
</dbReference>
<dbReference type="Gene3D" id="2.170.270.10">
    <property type="entry name" value="SET domain"/>
    <property type="match status" value="1"/>
</dbReference>
<evidence type="ECO:0000256" key="2">
    <source>
        <dbReference type="ARBA" id="ARBA00023328"/>
    </source>
</evidence>
<evidence type="ECO:0000313" key="4">
    <source>
        <dbReference type="EMBL" id="ULU02135.1"/>
    </source>
</evidence>
<dbReference type="Proteomes" id="UP000827892">
    <property type="component" value="Chromosome III"/>
</dbReference>
<evidence type="ECO:0000313" key="5">
    <source>
        <dbReference type="Proteomes" id="UP000827892"/>
    </source>
</evidence>
<reference evidence="4 5" key="1">
    <citation type="submission" date="2022-05" db="EMBL/GenBank/DDBJ databases">
        <title>Chromosome-level reference genomes for two strains of Caenorhabditis briggsae: an improved platform for comparative genomics.</title>
        <authorList>
            <person name="Stevens L."/>
            <person name="Andersen E.C."/>
        </authorList>
    </citation>
    <scope>NUCLEOTIDE SEQUENCE [LARGE SCALE GENOMIC DNA]</scope>
    <source>
        <strain evidence="4">QX1410_ONT</strain>
        <tissue evidence="4">Whole-organism</tissue>
    </source>
</reference>
<dbReference type="InterPro" id="IPR000953">
    <property type="entry name" value="Chromo/chromo_shadow_dom"/>
</dbReference>
<dbReference type="SUPFAM" id="SSF82199">
    <property type="entry name" value="SET domain"/>
    <property type="match status" value="1"/>
</dbReference>
<protein>
    <recommendedName>
        <fullName evidence="3">Chromo domain-containing protein</fullName>
    </recommendedName>
</protein>
<sequence>MPVAEKIDTERYEIEKISGNKIINNTILYKIQWVGYTKDYDSEEAEWRMTCDEKLIEFSLSTLDKNRYIDRLEPMLLNYRKFRDDAKSIMNFIDPVSILALTTFQCGSVKFVDQDTVSSRFLLLEYLRDSKQQYLLHTAFLPSEDVIDESEHRYARELQSRMEVFSEHPLVKIIIPLDIEGVFYSPPPLSNLIFEPVTVWMCENSSHYENLFVSKSEDVGFNGTKPFLDSEYLEPKGPKQDPKYFHAFEANENKKFYNGMKRLDYQQDPRFHCNLKLISEIGRGWVLRASHVIPKETPIMMMAGVIGPWKRAHNSLVRSGERIAFSSFIEIPGTEMCLDRRLYHDFTKYIPHSCAPTCSVRLVKSGNEYPDLVVYSLTDINASNNFSISIDYYQGFRKYVNRYFWTNRHPDGKIFNLYENEIDFVHCQCMERQCRTILYIDKSLKSHDPSVGKEKKLENVCQIPRIGLACQSNCLRTEHSILRRFMNPTRPEFRVPWNVRGRRHEKNLGDPEGRLR</sequence>
<gene>
    <name evidence="4" type="ORF">L3Y34_002004</name>
</gene>
<evidence type="ECO:0000256" key="1">
    <source>
        <dbReference type="ARBA" id="ARBA00004584"/>
    </source>
</evidence>
<organism evidence="4 5">
    <name type="scientific">Caenorhabditis briggsae</name>
    <dbReference type="NCBI Taxonomy" id="6238"/>
    <lineage>
        <taxon>Eukaryota</taxon>
        <taxon>Metazoa</taxon>
        <taxon>Ecdysozoa</taxon>
        <taxon>Nematoda</taxon>
        <taxon>Chromadorea</taxon>
        <taxon>Rhabditida</taxon>
        <taxon>Rhabditina</taxon>
        <taxon>Rhabditomorpha</taxon>
        <taxon>Rhabditoidea</taxon>
        <taxon>Rhabditidae</taxon>
        <taxon>Peloderinae</taxon>
        <taxon>Caenorhabditis</taxon>
    </lineage>
</organism>
<dbReference type="Pfam" id="PF00856">
    <property type="entry name" value="SET"/>
    <property type="match status" value="1"/>
</dbReference>
<comment type="subcellular location">
    <subcellularLocation>
        <location evidence="1">Chromosome</location>
        <location evidence="1">Centromere</location>
    </subcellularLocation>
</comment>